<proteinExistence type="predicted"/>
<sequence>MRTTIKRQCVYVVAVAAVLSLYAAGAYRIEQMRQTPRMAVVCTMGHCVPTDATFSALR</sequence>
<dbReference type="RefSeq" id="WP_175514133.1">
    <property type="nucleotide sequence ID" value="NZ_FOHW01000002.1"/>
</dbReference>
<protein>
    <submittedName>
        <fullName evidence="1">Uncharacterized protein</fullName>
    </submittedName>
</protein>
<organism evidence="1 2">
    <name type="scientific">Pseudomonas graminis</name>
    <dbReference type="NCBI Taxonomy" id="158627"/>
    <lineage>
        <taxon>Bacteria</taxon>
        <taxon>Pseudomonadati</taxon>
        <taxon>Pseudomonadota</taxon>
        <taxon>Gammaproteobacteria</taxon>
        <taxon>Pseudomonadales</taxon>
        <taxon>Pseudomonadaceae</taxon>
        <taxon>Pseudomonas</taxon>
    </lineage>
</organism>
<evidence type="ECO:0000313" key="2">
    <source>
        <dbReference type="Proteomes" id="UP000182332"/>
    </source>
</evidence>
<dbReference type="Proteomes" id="UP000182332">
    <property type="component" value="Unassembled WGS sequence"/>
</dbReference>
<accession>A0A1H9ZQR5</accession>
<evidence type="ECO:0000313" key="1">
    <source>
        <dbReference type="EMBL" id="SES83173.1"/>
    </source>
</evidence>
<reference evidence="1 2" key="1">
    <citation type="submission" date="2016-10" db="EMBL/GenBank/DDBJ databases">
        <authorList>
            <person name="de Groot N.N."/>
        </authorList>
    </citation>
    <scope>NUCLEOTIDE SEQUENCE [LARGE SCALE GENOMIC DNA]</scope>
    <source>
        <strain evidence="1 2">DSM 11363</strain>
    </source>
</reference>
<name>A0A1H9ZQR5_9PSED</name>
<dbReference type="AlphaFoldDB" id="A0A1H9ZQR5"/>
<gene>
    <name evidence="1" type="ORF">SAMN05216197_102342</name>
</gene>
<dbReference type="EMBL" id="FOHW01000002">
    <property type="protein sequence ID" value="SES83173.1"/>
    <property type="molecule type" value="Genomic_DNA"/>
</dbReference>